<evidence type="ECO:0000313" key="2">
    <source>
        <dbReference type="Proteomes" id="UP000298663"/>
    </source>
</evidence>
<gene>
    <name evidence="1" type="ORF">L596_002069</name>
</gene>
<sequence>MSEKSMAVNRLFPDIAHIRCQVRVILPHGSTELTLCFDKITSEFCVATIDWRRVTSQKRFFNQSTSVKQIL</sequence>
<dbReference type="EMBL" id="CM016762">
    <property type="protein sequence ID" value="TMS34487.1"/>
    <property type="molecule type" value="Genomic_DNA"/>
</dbReference>
<dbReference type="AlphaFoldDB" id="A0A4U8UQR6"/>
<reference evidence="1 2" key="1">
    <citation type="journal article" date="2015" name="Genome Biol.">
        <title>Comparative genomics of Steinernema reveals deeply conserved gene regulatory networks.</title>
        <authorList>
            <person name="Dillman A.R."/>
            <person name="Macchietto M."/>
            <person name="Porter C.F."/>
            <person name="Rogers A."/>
            <person name="Williams B."/>
            <person name="Antoshechkin I."/>
            <person name="Lee M.M."/>
            <person name="Goodwin Z."/>
            <person name="Lu X."/>
            <person name="Lewis E.E."/>
            <person name="Goodrich-Blair H."/>
            <person name="Stock S.P."/>
            <person name="Adams B.J."/>
            <person name="Sternberg P.W."/>
            <person name="Mortazavi A."/>
        </authorList>
    </citation>
    <scope>NUCLEOTIDE SEQUENCE [LARGE SCALE GENOMIC DNA]</scope>
    <source>
        <strain evidence="1 2">ALL</strain>
    </source>
</reference>
<dbReference type="EMBL" id="AZBU02000001">
    <property type="protein sequence ID" value="TMS34487.1"/>
    <property type="molecule type" value="Genomic_DNA"/>
</dbReference>
<organism evidence="1 2">
    <name type="scientific">Steinernema carpocapsae</name>
    <name type="common">Entomopathogenic nematode</name>
    <dbReference type="NCBI Taxonomy" id="34508"/>
    <lineage>
        <taxon>Eukaryota</taxon>
        <taxon>Metazoa</taxon>
        <taxon>Ecdysozoa</taxon>
        <taxon>Nematoda</taxon>
        <taxon>Chromadorea</taxon>
        <taxon>Rhabditida</taxon>
        <taxon>Tylenchina</taxon>
        <taxon>Panagrolaimomorpha</taxon>
        <taxon>Strongyloidoidea</taxon>
        <taxon>Steinernematidae</taxon>
        <taxon>Steinernema</taxon>
    </lineage>
</organism>
<protein>
    <submittedName>
        <fullName evidence="1">Uncharacterized protein</fullName>
    </submittedName>
</protein>
<accession>A0A4U8UQR6</accession>
<reference evidence="1 2" key="2">
    <citation type="journal article" date="2019" name="G3 (Bethesda)">
        <title>Hybrid Assembly of the Genome of the Entomopathogenic Nematode Steinernema carpocapsae Identifies the X-Chromosome.</title>
        <authorList>
            <person name="Serra L."/>
            <person name="Macchietto M."/>
            <person name="Macias-Munoz A."/>
            <person name="McGill C.J."/>
            <person name="Rodriguez I.M."/>
            <person name="Rodriguez B."/>
            <person name="Murad R."/>
            <person name="Mortazavi A."/>
        </authorList>
    </citation>
    <scope>NUCLEOTIDE SEQUENCE [LARGE SCALE GENOMIC DNA]</scope>
    <source>
        <strain evidence="1 2">ALL</strain>
    </source>
</reference>
<keyword evidence="2" id="KW-1185">Reference proteome</keyword>
<dbReference type="Proteomes" id="UP000298663">
    <property type="component" value="Chromosome X"/>
</dbReference>
<evidence type="ECO:0000313" key="1">
    <source>
        <dbReference type="EMBL" id="TMS34487.1"/>
    </source>
</evidence>
<comment type="caution">
    <text evidence="1">The sequence shown here is derived from an EMBL/GenBank/DDBJ whole genome shotgun (WGS) entry which is preliminary data.</text>
</comment>
<proteinExistence type="predicted"/>
<name>A0A4U8UQR6_STECR</name>